<organism evidence="1 2">
    <name type="scientific">Fontibacillus solani</name>
    <dbReference type="NCBI Taxonomy" id="1572857"/>
    <lineage>
        <taxon>Bacteria</taxon>
        <taxon>Bacillati</taxon>
        <taxon>Bacillota</taxon>
        <taxon>Bacilli</taxon>
        <taxon>Bacillales</taxon>
        <taxon>Paenibacillaceae</taxon>
        <taxon>Fontibacillus</taxon>
    </lineage>
</organism>
<accession>A0A7W3XTB7</accession>
<protein>
    <submittedName>
        <fullName evidence="1">Uncharacterized protein</fullName>
    </submittedName>
</protein>
<gene>
    <name evidence="1" type="ORF">FHR92_004117</name>
</gene>
<keyword evidence="2" id="KW-1185">Reference proteome</keyword>
<proteinExistence type="predicted"/>
<name>A0A7W3XTB7_9BACL</name>
<dbReference type="Proteomes" id="UP000567067">
    <property type="component" value="Unassembled WGS sequence"/>
</dbReference>
<sequence length="69" mass="7727">MGRAYNGVVIDTANGLVITTNNNLVRTKLNATEGFFPLKNIHQDNGLKSYSMMYPRETLSYTEKSMPKA</sequence>
<dbReference type="AlphaFoldDB" id="A0A7W3XTB7"/>
<reference evidence="1 2" key="1">
    <citation type="submission" date="2020-08" db="EMBL/GenBank/DDBJ databases">
        <title>Genomic Encyclopedia of Type Strains, Phase III (KMG-III): the genomes of soil and plant-associated and newly described type strains.</title>
        <authorList>
            <person name="Whitman W."/>
        </authorList>
    </citation>
    <scope>NUCLEOTIDE SEQUENCE [LARGE SCALE GENOMIC DNA]</scope>
    <source>
        <strain evidence="1 2">CECT 8693</strain>
    </source>
</reference>
<evidence type="ECO:0000313" key="2">
    <source>
        <dbReference type="Proteomes" id="UP000567067"/>
    </source>
</evidence>
<dbReference type="EMBL" id="JACJIP010000033">
    <property type="protein sequence ID" value="MBA9087632.1"/>
    <property type="molecule type" value="Genomic_DNA"/>
</dbReference>
<comment type="caution">
    <text evidence="1">The sequence shown here is derived from an EMBL/GenBank/DDBJ whole genome shotgun (WGS) entry which is preliminary data.</text>
</comment>
<evidence type="ECO:0000313" key="1">
    <source>
        <dbReference type="EMBL" id="MBA9087632.1"/>
    </source>
</evidence>